<evidence type="ECO:0000313" key="9">
    <source>
        <dbReference type="EMBL" id="KAK2615573.1"/>
    </source>
</evidence>
<evidence type="ECO:0000256" key="1">
    <source>
        <dbReference type="ARBA" id="ARBA00001971"/>
    </source>
</evidence>
<gene>
    <name evidence="9" type="ORF">N8I77_002319</name>
</gene>
<comment type="cofactor">
    <cofactor evidence="1 7">
        <name>heme</name>
        <dbReference type="ChEBI" id="CHEBI:30413"/>
    </cofactor>
</comment>
<evidence type="ECO:0000256" key="3">
    <source>
        <dbReference type="ARBA" id="ARBA00022617"/>
    </source>
</evidence>
<evidence type="ECO:0000256" key="6">
    <source>
        <dbReference type="ARBA" id="ARBA00023004"/>
    </source>
</evidence>
<sequence>MPSLISPYFLGAVAVTIWLVRLVLTAVNSPVRSIPGPWYSRFTQAVLKYHTVRGRRMYYVDYLHRTYGPIVRIAPDEAAVSSLEATQMIHKVGSGFNKSAFYDAITSQRRDVEPGIFSMRDSKQHAARRKLFARPFSQNSLQANWESVVQSKARLAVNKIREEAGAEGEADILKWWTLMATDVIAHLSFGESFRMLELGRQTPFIDAVQAALMLGVMISEAPFLRWIGPLIPLKSVQKLFKGEDLVFEHGAVAVQNMRTDSANTQNLFGQMLSQADSQEKTDLTDSTVRQEATNFIVAGSDTTAVTLTYLVWAVLKRPQLRAALEKEVAALSPELHPGELQQATLMNSIIDEALRLHGAAPGPLPRTVPEGGATLAGHFIPAGTTVTTHAYTLHRDPDIFPNPLEFDGWRFVKQPMSPVQKAAFMPFGGGTRVCVGAHLAYMELRLATALFFRQCTGARLSPKTTEDVMAMAETFLIAPKGHFCNIVLS</sequence>
<dbReference type="InterPro" id="IPR036396">
    <property type="entry name" value="Cyt_P450_sf"/>
</dbReference>
<keyword evidence="4 7" id="KW-0479">Metal-binding</keyword>
<dbReference type="InterPro" id="IPR001128">
    <property type="entry name" value="Cyt_P450"/>
</dbReference>
<dbReference type="GO" id="GO:0020037">
    <property type="term" value="F:heme binding"/>
    <property type="evidence" value="ECO:0007669"/>
    <property type="project" value="InterPro"/>
</dbReference>
<dbReference type="GO" id="GO:0016705">
    <property type="term" value="F:oxidoreductase activity, acting on paired donors, with incorporation or reduction of molecular oxygen"/>
    <property type="evidence" value="ECO:0007669"/>
    <property type="project" value="InterPro"/>
</dbReference>
<dbReference type="AlphaFoldDB" id="A0AAD9WA94"/>
<comment type="similarity">
    <text evidence="2 8">Belongs to the cytochrome P450 family.</text>
</comment>
<keyword evidence="10" id="KW-1185">Reference proteome</keyword>
<keyword evidence="6 7" id="KW-0408">Iron</keyword>
<dbReference type="PRINTS" id="PR00385">
    <property type="entry name" value="P450"/>
</dbReference>
<dbReference type="Proteomes" id="UP001265746">
    <property type="component" value="Unassembled WGS sequence"/>
</dbReference>
<dbReference type="SUPFAM" id="SSF48264">
    <property type="entry name" value="Cytochrome P450"/>
    <property type="match status" value="1"/>
</dbReference>
<reference evidence="9" key="1">
    <citation type="submission" date="2023-06" db="EMBL/GenBank/DDBJ databases">
        <authorList>
            <person name="Noh H."/>
        </authorList>
    </citation>
    <scope>NUCLEOTIDE SEQUENCE</scope>
    <source>
        <strain evidence="9">DUCC20226</strain>
    </source>
</reference>
<protein>
    <submittedName>
        <fullName evidence="9">Uncharacterized protein</fullName>
    </submittedName>
</protein>
<organism evidence="9 10">
    <name type="scientific">Phomopsis amygdali</name>
    <name type="common">Fusicoccum amygdali</name>
    <dbReference type="NCBI Taxonomy" id="1214568"/>
    <lineage>
        <taxon>Eukaryota</taxon>
        <taxon>Fungi</taxon>
        <taxon>Dikarya</taxon>
        <taxon>Ascomycota</taxon>
        <taxon>Pezizomycotina</taxon>
        <taxon>Sordariomycetes</taxon>
        <taxon>Sordariomycetidae</taxon>
        <taxon>Diaporthales</taxon>
        <taxon>Diaporthaceae</taxon>
        <taxon>Diaporthe</taxon>
    </lineage>
</organism>
<dbReference type="PANTHER" id="PTHR24305:SF96">
    <property type="entry name" value="CYTOCHROME P450 MONOOXYGENASE STCB-RELATED"/>
    <property type="match status" value="1"/>
</dbReference>
<feature type="binding site" description="axial binding residue" evidence="7">
    <location>
        <position position="434"/>
    </location>
    <ligand>
        <name>heme</name>
        <dbReference type="ChEBI" id="CHEBI:30413"/>
    </ligand>
    <ligandPart>
        <name>Fe</name>
        <dbReference type="ChEBI" id="CHEBI:18248"/>
    </ligandPart>
</feature>
<dbReference type="CDD" id="cd11059">
    <property type="entry name" value="CYP_fungal"/>
    <property type="match status" value="1"/>
</dbReference>
<dbReference type="InterPro" id="IPR050121">
    <property type="entry name" value="Cytochrome_P450_monoxygenase"/>
</dbReference>
<dbReference type="Pfam" id="PF00067">
    <property type="entry name" value="p450"/>
    <property type="match status" value="1"/>
</dbReference>
<evidence type="ECO:0000256" key="4">
    <source>
        <dbReference type="ARBA" id="ARBA00022723"/>
    </source>
</evidence>
<keyword evidence="3 7" id="KW-0349">Heme</keyword>
<dbReference type="Gene3D" id="1.10.630.10">
    <property type="entry name" value="Cytochrome P450"/>
    <property type="match status" value="1"/>
</dbReference>
<evidence type="ECO:0000256" key="8">
    <source>
        <dbReference type="RuleBase" id="RU000461"/>
    </source>
</evidence>
<keyword evidence="5 8" id="KW-0560">Oxidoreductase</keyword>
<dbReference type="GO" id="GO:0004497">
    <property type="term" value="F:monooxygenase activity"/>
    <property type="evidence" value="ECO:0007669"/>
    <property type="project" value="UniProtKB-KW"/>
</dbReference>
<evidence type="ECO:0000313" key="10">
    <source>
        <dbReference type="Proteomes" id="UP001265746"/>
    </source>
</evidence>
<dbReference type="InterPro" id="IPR017972">
    <property type="entry name" value="Cyt_P450_CS"/>
</dbReference>
<name>A0AAD9WA94_PHOAM</name>
<comment type="caution">
    <text evidence="9">The sequence shown here is derived from an EMBL/GenBank/DDBJ whole genome shotgun (WGS) entry which is preliminary data.</text>
</comment>
<dbReference type="GO" id="GO:0005506">
    <property type="term" value="F:iron ion binding"/>
    <property type="evidence" value="ECO:0007669"/>
    <property type="project" value="InterPro"/>
</dbReference>
<evidence type="ECO:0000256" key="7">
    <source>
        <dbReference type="PIRSR" id="PIRSR602401-1"/>
    </source>
</evidence>
<accession>A0AAD9WA94</accession>
<evidence type="ECO:0000256" key="5">
    <source>
        <dbReference type="ARBA" id="ARBA00023002"/>
    </source>
</evidence>
<dbReference type="PROSITE" id="PS00086">
    <property type="entry name" value="CYTOCHROME_P450"/>
    <property type="match status" value="1"/>
</dbReference>
<dbReference type="PRINTS" id="PR00463">
    <property type="entry name" value="EP450I"/>
</dbReference>
<dbReference type="InterPro" id="IPR002401">
    <property type="entry name" value="Cyt_P450_E_grp-I"/>
</dbReference>
<proteinExistence type="inferred from homology"/>
<keyword evidence="8" id="KW-0503">Monooxygenase</keyword>
<dbReference type="PANTHER" id="PTHR24305">
    <property type="entry name" value="CYTOCHROME P450"/>
    <property type="match status" value="1"/>
</dbReference>
<dbReference type="EMBL" id="JAUJFL010000001">
    <property type="protein sequence ID" value="KAK2615573.1"/>
    <property type="molecule type" value="Genomic_DNA"/>
</dbReference>
<evidence type="ECO:0000256" key="2">
    <source>
        <dbReference type="ARBA" id="ARBA00010617"/>
    </source>
</evidence>